<name>A0A828YZD8_9LEPT</name>
<dbReference type="AlphaFoldDB" id="A0A828YZD8"/>
<dbReference type="Proteomes" id="UP000001338">
    <property type="component" value="Unassembled WGS sequence"/>
</dbReference>
<proteinExistence type="predicted"/>
<gene>
    <name evidence="1" type="ORF">LEP1GSC036_3086</name>
</gene>
<comment type="caution">
    <text evidence="1">The sequence shown here is derived from an EMBL/GenBank/DDBJ whole genome shotgun (WGS) entry which is preliminary data.</text>
</comment>
<organism evidence="1 2">
    <name type="scientific">Leptospira weilii str. 2006001853</name>
    <dbReference type="NCBI Taxonomy" id="1001589"/>
    <lineage>
        <taxon>Bacteria</taxon>
        <taxon>Pseudomonadati</taxon>
        <taxon>Spirochaetota</taxon>
        <taxon>Spirochaetia</taxon>
        <taxon>Leptospirales</taxon>
        <taxon>Leptospiraceae</taxon>
        <taxon>Leptospira</taxon>
    </lineage>
</organism>
<evidence type="ECO:0000313" key="1">
    <source>
        <dbReference type="EMBL" id="EKR63256.1"/>
    </source>
</evidence>
<evidence type="ECO:0000313" key="2">
    <source>
        <dbReference type="Proteomes" id="UP000001338"/>
    </source>
</evidence>
<accession>A0A828YZD8</accession>
<sequence>MNETETEGKLIFQQLYWLSEGAQKTLTLLEYKHSFFLSNCYVQIQKVKEWKRESLSFLPLTKKLF</sequence>
<dbReference type="EMBL" id="AFLV02000062">
    <property type="protein sequence ID" value="EKR63256.1"/>
    <property type="molecule type" value="Genomic_DNA"/>
</dbReference>
<protein>
    <submittedName>
        <fullName evidence="1">Uncharacterized protein</fullName>
    </submittedName>
</protein>
<reference evidence="1 2" key="1">
    <citation type="submission" date="2012-10" db="EMBL/GenBank/DDBJ databases">
        <authorList>
            <person name="Harkins D.M."/>
            <person name="Durkin A.S."/>
            <person name="Brinkac L.M."/>
            <person name="Haft D.H."/>
            <person name="Selengut J.D."/>
            <person name="Sanka R."/>
            <person name="DePew J."/>
            <person name="Purushe J."/>
            <person name="Whelen A.C."/>
            <person name="Vinetz J.M."/>
            <person name="Sutton G.G."/>
            <person name="Nierman W.C."/>
            <person name="Fouts D.E."/>
        </authorList>
    </citation>
    <scope>NUCLEOTIDE SEQUENCE [LARGE SCALE GENOMIC DNA]</scope>
    <source>
        <strain evidence="1 2">2006001853</strain>
    </source>
</reference>
<dbReference type="RefSeq" id="WP_004500326.1">
    <property type="nucleotide sequence ID" value="NZ_AFLV02000062.1"/>
</dbReference>